<name>A0A238ZZ40_9PSEU</name>
<evidence type="ECO:0000313" key="3">
    <source>
        <dbReference type="EMBL" id="SNR88655.1"/>
    </source>
</evidence>
<dbReference type="Pfam" id="PF02470">
    <property type="entry name" value="MlaD"/>
    <property type="match status" value="1"/>
</dbReference>
<sequence>MAARNSGVLASVARSPVRIGVVLIVVVVAASVALFYKQSISTVLSSGETITVHFDRAYGLDPYASEVKVSGVEVGTVTGVDRVGEDDTAVAVKVERSALEKLGSQPSAAIRPTTLLGGNYYVDLATGGLEGEFDGVIPTERTETPVELGQVVNDLQPDTLEALQGVVPRLDDTLGSEETRSAIDELLESAPDTMEPAGEVLDAARGTEPATDLPELVGGLESVGAVLNEQDGQLASIVDNMATTSRVLGERSADIGRTVQRLPAALAATESGLQRLDGSLDTLEATAGDLRPLAGRLNDTLDTLDPVLVTARPVVRDLRELMGEARPLVDELVPVTRGLTRSLEDVRGPVMDRVDGPITENVLSDWHGSGPYEGGGADRPFYKELGYMVSNYGGANAITDAHGAGIGFHVGFGTESVVGLPVSLTRLFENLTGLTEEVPR</sequence>
<organism evidence="3 4">
    <name type="scientific">Haloechinothrix alba</name>
    <dbReference type="NCBI Taxonomy" id="664784"/>
    <lineage>
        <taxon>Bacteria</taxon>
        <taxon>Bacillati</taxon>
        <taxon>Actinomycetota</taxon>
        <taxon>Actinomycetes</taxon>
        <taxon>Pseudonocardiales</taxon>
        <taxon>Pseudonocardiaceae</taxon>
        <taxon>Haloechinothrix</taxon>
    </lineage>
</organism>
<feature type="transmembrane region" description="Helical" evidence="1">
    <location>
        <begin position="17"/>
        <end position="36"/>
    </location>
</feature>
<dbReference type="OrthoDB" id="5242071at2"/>
<dbReference type="RefSeq" id="WP_089303242.1">
    <property type="nucleotide sequence ID" value="NZ_FZNW01000028.1"/>
</dbReference>
<accession>A0A238ZZ40</accession>
<protein>
    <submittedName>
        <fullName evidence="3">Phospholipid/cholesterol/gamma-HCH transport system substrate-binding protein</fullName>
    </submittedName>
</protein>
<dbReference type="InterPro" id="IPR003399">
    <property type="entry name" value="Mce/MlaD"/>
</dbReference>
<dbReference type="PANTHER" id="PTHR33371">
    <property type="entry name" value="INTERMEMBRANE PHOSPHOLIPID TRANSPORT SYSTEM BINDING PROTEIN MLAD-RELATED"/>
    <property type="match status" value="1"/>
</dbReference>
<feature type="domain" description="Mce/MlaD" evidence="2">
    <location>
        <begin position="47"/>
        <end position="126"/>
    </location>
</feature>
<dbReference type="InterPro" id="IPR052336">
    <property type="entry name" value="MlaD_Phospholipid_Transporter"/>
</dbReference>
<keyword evidence="4" id="KW-1185">Reference proteome</keyword>
<evidence type="ECO:0000259" key="2">
    <source>
        <dbReference type="Pfam" id="PF02470"/>
    </source>
</evidence>
<keyword evidence="1" id="KW-1133">Transmembrane helix</keyword>
<dbReference type="Proteomes" id="UP000198348">
    <property type="component" value="Unassembled WGS sequence"/>
</dbReference>
<reference evidence="3 4" key="1">
    <citation type="submission" date="2017-06" db="EMBL/GenBank/DDBJ databases">
        <authorList>
            <person name="Kim H.J."/>
            <person name="Triplett B.A."/>
        </authorList>
    </citation>
    <scope>NUCLEOTIDE SEQUENCE [LARGE SCALE GENOMIC DNA]</scope>
    <source>
        <strain evidence="3 4">DSM 45207</strain>
    </source>
</reference>
<keyword evidence="1" id="KW-0472">Membrane</keyword>
<evidence type="ECO:0000313" key="4">
    <source>
        <dbReference type="Proteomes" id="UP000198348"/>
    </source>
</evidence>
<gene>
    <name evidence="3" type="ORF">SAMN06265360_1285</name>
</gene>
<proteinExistence type="predicted"/>
<evidence type="ECO:0000256" key="1">
    <source>
        <dbReference type="SAM" id="Phobius"/>
    </source>
</evidence>
<dbReference type="AlphaFoldDB" id="A0A238ZZ40"/>
<keyword evidence="1" id="KW-0812">Transmembrane</keyword>
<dbReference type="EMBL" id="FZNW01000028">
    <property type="protein sequence ID" value="SNR88655.1"/>
    <property type="molecule type" value="Genomic_DNA"/>
</dbReference>
<dbReference type="PANTHER" id="PTHR33371:SF4">
    <property type="entry name" value="INTERMEMBRANE PHOSPHOLIPID TRANSPORT SYSTEM BINDING PROTEIN MLAD"/>
    <property type="match status" value="1"/>
</dbReference>